<dbReference type="SUPFAM" id="SSF54001">
    <property type="entry name" value="Cysteine proteinases"/>
    <property type="match status" value="1"/>
</dbReference>
<protein>
    <recommendedName>
        <fullName evidence="4">Ubiquitin-like protease family profile domain-containing protein</fullName>
    </recommendedName>
</protein>
<keyword evidence="6" id="KW-1185">Reference proteome</keyword>
<dbReference type="AlphaFoldDB" id="A0A2G2WX23"/>
<dbReference type="PANTHER" id="PTHR31470:SF56">
    <property type="entry name" value="ULP1 PROTEASE FAMILY, C-TERMINAL CATALYTIC DOMAIN CONTAINING PROTEIN"/>
    <property type="match status" value="1"/>
</dbReference>
<gene>
    <name evidence="5" type="ORF">CQW23_09541</name>
</gene>
<dbReference type="PANTHER" id="PTHR31470">
    <property type="entry name" value="CYSTEINE PROTEINASES SUPERFAMILY PROTEIN-RELATED-RELATED"/>
    <property type="match status" value="1"/>
</dbReference>
<dbReference type="Proteomes" id="UP000224567">
    <property type="component" value="Unassembled WGS sequence"/>
</dbReference>
<dbReference type="GO" id="GO:0008234">
    <property type="term" value="F:cysteine-type peptidase activity"/>
    <property type="evidence" value="ECO:0007669"/>
    <property type="project" value="InterPro"/>
</dbReference>
<keyword evidence="2" id="KW-0645">Protease</keyword>
<comment type="similarity">
    <text evidence="1">Belongs to the peptidase C48 family.</text>
</comment>
<dbReference type="GO" id="GO:0006508">
    <property type="term" value="P:proteolysis"/>
    <property type="evidence" value="ECO:0007669"/>
    <property type="project" value="UniProtKB-KW"/>
</dbReference>
<evidence type="ECO:0000313" key="6">
    <source>
        <dbReference type="Proteomes" id="UP000224567"/>
    </source>
</evidence>
<evidence type="ECO:0000313" key="5">
    <source>
        <dbReference type="EMBL" id="PHT49794.1"/>
    </source>
</evidence>
<proteinExistence type="inferred from homology"/>
<organism evidence="5 6">
    <name type="scientific">Capsicum baccatum</name>
    <name type="common">Peruvian pepper</name>
    <dbReference type="NCBI Taxonomy" id="33114"/>
    <lineage>
        <taxon>Eukaryota</taxon>
        <taxon>Viridiplantae</taxon>
        <taxon>Streptophyta</taxon>
        <taxon>Embryophyta</taxon>
        <taxon>Tracheophyta</taxon>
        <taxon>Spermatophyta</taxon>
        <taxon>Magnoliopsida</taxon>
        <taxon>eudicotyledons</taxon>
        <taxon>Gunneridae</taxon>
        <taxon>Pentapetalae</taxon>
        <taxon>asterids</taxon>
        <taxon>lamiids</taxon>
        <taxon>Solanales</taxon>
        <taxon>Solanaceae</taxon>
        <taxon>Solanoideae</taxon>
        <taxon>Capsiceae</taxon>
        <taxon>Capsicum</taxon>
    </lineage>
</organism>
<evidence type="ECO:0000256" key="3">
    <source>
        <dbReference type="ARBA" id="ARBA00022801"/>
    </source>
</evidence>
<reference evidence="6" key="2">
    <citation type="journal article" date="2017" name="J. Anim. Genet.">
        <title>Multiple reference genome sequences of hot pepper reveal the massive evolution of plant disease resistance genes by retroduplication.</title>
        <authorList>
            <person name="Kim S."/>
            <person name="Park J."/>
            <person name="Yeom S.-I."/>
            <person name="Kim Y.-M."/>
            <person name="Seo E."/>
            <person name="Kim K.-T."/>
            <person name="Kim M.-S."/>
            <person name="Lee J.M."/>
            <person name="Cheong K."/>
            <person name="Shin H.-S."/>
            <person name="Kim S.-B."/>
            <person name="Han K."/>
            <person name="Lee J."/>
            <person name="Park M."/>
            <person name="Lee H.-A."/>
            <person name="Lee H.-Y."/>
            <person name="Lee Y."/>
            <person name="Oh S."/>
            <person name="Lee J.H."/>
            <person name="Choi E."/>
            <person name="Choi E."/>
            <person name="Lee S.E."/>
            <person name="Jeon J."/>
            <person name="Kim H."/>
            <person name="Choi G."/>
            <person name="Song H."/>
            <person name="Lee J."/>
            <person name="Lee S.-C."/>
            <person name="Kwon J.-K."/>
            <person name="Lee H.-Y."/>
            <person name="Koo N."/>
            <person name="Hong Y."/>
            <person name="Kim R.W."/>
            <person name="Kang W.-H."/>
            <person name="Huh J.H."/>
            <person name="Kang B.-C."/>
            <person name="Yang T.-J."/>
            <person name="Lee Y.-H."/>
            <person name="Bennetzen J.L."/>
            <person name="Choi D."/>
        </authorList>
    </citation>
    <scope>NUCLEOTIDE SEQUENCE [LARGE SCALE GENOMIC DNA]</scope>
    <source>
        <strain evidence="6">cv. PBC81</strain>
    </source>
</reference>
<feature type="domain" description="Ubiquitin-like protease family profile" evidence="4">
    <location>
        <begin position="242"/>
        <end position="296"/>
    </location>
</feature>
<evidence type="ECO:0000256" key="1">
    <source>
        <dbReference type="ARBA" id="ARBA00005234"/>
    </source>
</evidence>
<comment type="caution">
    <text evidence="5">The sequence shown here is derived from an EMBL/GenBank/DDBJ whole genome shotgun (WGS) entry which is preliminary data.</text>
</comment>
<reference evidence="5 6" key="1">
    <citation type="journal article" date="2017" name="Genome Biol.">
        <title>New reference genome sequences of hot pepper reveal the massive evolution of plant disease-resistance genes by retroduplication.</title>
        <authorList>
            <person name="Kim S."/>
            <person name="Park J."/>
            <person name="Yeom S.I."/>
            <person name="Kim Y.M."/>
            <person name="Seo E."/>
            <person name="Kim K.T."/>
            <person name="Kim M.S."/>
            <person name="Lee J.M."/>
            <person name="Cheong K."/>
            <person name="Shin H.S."/>
            <person name="Kim S.B."/>
            <person name="Han K."/>
            <person name="Lee J."/>
            <person name="Park M."/>
            <person name="Lee H.A."/>
            <person name="Lee H.Y."/>
            <person name="Lee Y."/>
            <person name="Oh S."/>
            <person name="Lee J.H."/>
            <person name="Choi E."/>
            <person name="Choi E."/>
            <person name="Lee S.E."/>
            <person name="Jeon J."/>
            <person name="Kim H."/>
            <person name="Choi G."/>
            <person name="Song H."/>
            <person name="Lee J."/>
            <person name="Lee S.C."/>
            <person name="Kwon J.K."/>
            <person name="Lee H.Y."/>
            <person name="Koo N."/>
            <person name="Hong Y."/>
            <person name="Kim R.W."/>
            <person name="Kang W.H."/>
            <person name="Huh J.H."/>
            <person name="Kang B.C."/>
            <person name="Yang T.J."/>
            <person name="Lee Y.H."/>
            <person name="Bennetzen J.L."/>
            <person name="Choi D."/>
        </authorList>
    </citation>
    <scope>NUCLEOTIDE SEQUENCE [LARGE SCALE GENOMIC DNA]</scope>
    <source>
        <strain evidence="6">cv. PBC81</strain>
    </source>
</reference>
<dbReference type="EMBL" id="MLFT02000004">
    <property type="protein sequence ID" value="PHT49794.1"/>
    <property type="molecule type" value="Genomic_DNA"/>
</dbReference>
<keyword evidence="3" id="KW-0378">Hydrolase</keyword>
<name>A0A2G2WX23_CAPBA</name>
<dbReference type="OrthoDB" id="1291327at2759"/>
<evidence type="ECO:0000256" key="2">
    <source>
        <dbReference type="ARBA" id="ARBA00022670"/>
    </source>
</evidence>
<evidence type="ECO:0000259" key="4">
    <source>
        <dbReference type="Pfam" id="PF02902"/>
    </source>
</evidence>
<dbReference type="InterPro" id="IPR038765">
    <property type="entry name" value="Papain-like_cys_pep_sf"/>
</dbReference>
<dbReference type="Gene3D" id="3.40.395.10">
    <property type="entry name" value="Adenoviral Proteinase, Chain A"/>
    <property type="match status" value="1"/>
</dbReference>
<accession>A0A2G2WX23</accession>
<dbReference type="InterPro" id="IPR003653">
    <property type="entry name" value="Peptidase_C48_C"/>
</dbReference>
<dbReference type="Pfam" id="PF02902">
    <property type="entry name" value="Peptidase_C48"/>
    <property type="match status" value="1"/>
</dbReference>
<sequence length="300" mass="34574">MQSYIVSKKIIVPDFKKVDKRKKFVGQHDSNSDFEDEIFAPKIKKSKIKISENARVTRSKVNVSVGKVDDKMSDKKKSRNVFKCVANRIGSQTPRTLNWESSEELIFYDYLQSTMFKRYSNEYVFSDIVFTDEEELIFNLGAIHQDSLGYEYHSNDSDHFVSPITEDTFSVLKNEIANYIRGYKLLANVPWNSVDNMIIPVNVDHVRSLSTMIPLLLAATNFYGKRSDIGWHRKAAYIDKSLSEPLEYVILKDTPHQGLQSNDCGMFVCAFTEYISHGIFDISSTLFDVVNHRLRYDALL</sequence>